<comment type="caution">
    <text evidence="1">The sequence shown here is derived from an EMBL/GenBank/DDBJ whole genome shotgun (WGS) entry which is preliminary data.</text>
</comment>
<accession>A0ABD0YQW8</accession>
<reference evidence="1 2" key="1">
    <citation type="submission" date="2024-07" db="EMBL/GenBank/DDBJ databases">
        <title>Chromosome-level genome assembly of the water stick insect Ranatra chinensis (Heteroptera: Nepidae).</title>
        <authorList>
            <person name="Liu X."/>
        </authorList>
    </citation>
    <scope>NUCLEOTIDE SEQUENCE [LARGE SCALE GENOMIC DNA]</scope>
    <source>
        <strain evidence="1">Cailab_2021Rc</strain>
        <tissue evidence="1">Muscle</tissue>
    </source>
</reference>
<proteinExistence type="predicted"/>
<dbReference type="AlphaFoldDB" id="A0ABD0YQW8"/>
<dbReference type="PANTHER" id="PTHR13333">
    <property type="entry name" value="M-AAA PROTEASE-INTERACTING PROTEIN 1, MITOCHONDRIAL"/>
    <property type="match status" value="1"/>
</dbReference>
<keyword evidence="2" id="KW-1185">Reference proteome</keyword>
<name>A0ABD0YQW8_9HEMI</name>
<dbReference type="PANTHER" id="PTHR13333:SF5">
    <property type="entry name" value="M-AAA PROTEASE-INTERACTING PROTEIN 1, MITOCHONDRIAL"/>
    <property type="match status" value="1"/>
</dbReference>
<evidence type="ECO:0000313" key="2">
    <source>
        <dbReference type="Proteomes" id="UP001558652"/>
    </source>
</evidence>
<dbReference type="Proteomes" id="UP001558652">
    <property type="component" value="Unassembled WGS sequence"/>
</dbReference>
<gene>
    <name evidence="1" type="ORF">AAG570_008425</name>
</gene>
<sequence>MATCRISSSISRFRSLPLTLGCRRNLFLPSHSFSKNNNLINANLETLPLVFNRQCPVSSQNLCNKNERLHLLSAHKRNIHVSGSNLSRKDASNERELPKLLYVQNPLVWFSNKLDFRFLRKNWDPHFSEAEFSRGARKAVSVITELVSLNMFDGLKSLLTKNALLSLRRDIELVWDDGMRRNIALKPEHVQLVITRKLYFRNKASHKSCDIDLVFIGLRWMDNIYMENPPLLFVDIFGRFHRNYTEGIKPEWTVSAFRVRRFNLLQSRNKS</sequence>
<organism evidence="1 2">
    <name type="scientific">Ranatra chinensis</name>
    <dbReference type="NCBI Taxonomy" id="642074"/>
    <lineage>
        <taxon>Eukaryota</taxon>
        <taxon>Metazoa</taxon>
        <taxon>Ecdysozoa</taxon>
        <taxon>Arthropoda</taxon>
        <taxon>Hexapoda</taxon>
        <taxon>Insecta</taxon>
        <taxon>Pterygota</taxon>
        <taxon>Neoptera</taxon>
        <taxon>Paraneoptera</taxon>
        <taxon>Hemiptera</taxon>
        <taxon>Heteroptera</taxon>
        <taxon>Panheteroptera</taxon>
        <taxon>Nepomorpha</taxon>
        <taxon>Nepidae</taxon>
        <taxon>Ranatrinae</taxon>
        <taxon>Ranatra</taxon>
    </lineage>
</organism>
<evidence type="ECO:0000313" key="1">
    <source>
        <dbReference type="EMBL" id="KAL1138361.1"/>
    </source>
</evidence>
<protein>
    <submittedName>
        <fullName evidence="1">Uncharacterized protein</fullName>
    </submittedName>
</protein>
<dbReference type="EMBL" id="JBFDAA010000003">
    <property type="protein sequence ID" value="KAL1138361.1"/>
    <property type="molecule type" value="Genomic_DNA"/>
</dbReference>